<sequence length="109" mass="10099">MLTTGAGSVQTGAGVTVSVGVGNKVTVIEDIAVGKIPPTGGTTAVGVGGTDVTVGSGVGVYVTVGVMVGAAVAVGTGVTVGAGVRVGVELGIGEGVVVGEDLALQILPL</sequence>
<organism evidence="1 2">
    <name type="scientific">Candidatus Gottesmanbacteria bacterium GW2011_GWA2_42_18</name>
    <dbReference type="NCBI Taxonomy" id="1618442"/>
    <lineage>
        <taxon>Bacteria</taxon>
        <taxon>Candidatus Gottesmaniibacteriota</taxon>
    </lineage>
</organism>
<comment type="caution">
    <text evidence="1">The sequence shown here is derived from an EMBL/GenBank/DDBJ whole genome shotgun (WGS) entry which is preliminary data.</text>
</comment>
<dbReference type="AlphaFoldDB" id="A0A0G0ZCW1"/>
<gene>
    <name evidence="1" type="ORF">UV09_C0016G0004</name>
</gene>
<protein>
    <submittedName>
        <fullName evidence="1">Uncharacterized protein</fullName>
    </submittedName>
</protein>
<name>A0A0G0ZCW1_9BACT</name>
<accession>A0A0G0ZCW1</accession>
<dbReference type="EMBL" id="LCDD01000016">
    <property type="protein sequence ID" value="KKS46514.1"/>
    <property type="molecule type" value="Genomic_DNA"/>
</dbReference>
<evidence type="ECO:0000313" key="1">
    <source>
        <dbReference type="EMBL" id="KKS46514.1"/>
    </source>
</evidence>
<dbReference type="Proteomes" id="UP000034320">
    <property type="component" value="Unassembled WGS sequence"/>
</dbReference>
<reference evidence="1 2" key="1">
    <citation type="journal article" date="2015" name="Nature">
        <title>rRNA introns, odd ribosomes, and small enigmatic genomes across a large radiation of phyla.</title>
        <authorList>
            <person name="Brown C.T."/>
            <person name="Hug L.A."/>
            <person name="Thomas B.C."/>
            <person name="Sharon I."/>
            <person name="Castelle C.J."/>
            <person name="Singh A."/>
            <person name="Wilkins M.J."/>
            <person name="Williams K.H."/>
            <person name="Banfield J.F."/>
        </authorList>
    </citation>
    <scope>NUCLEOTIDE SEQUENCE [LARGE SCALE GENOMIC DNA]</scope>
</reference>
<proteinExistence type="predicted"/>
<evidence type="ECO:0000313" key="2">
    <source>
        <dbReference type="Proteomes" id="UP000034320"/>
    </source>
</evidence>